<dbReference type="GeneTree" id="ENSGT01040000240400"/>
<accession>A0A8C9XF88</accession>
<evidence type="ECO:0000256" key="1">
    <source>
        <dbReference type="ARBA" id="ARBA00022723"/>
    </source>
</evidence>
<dbReference type="SUPFAM" id="SSF57850">
    <property type="entry name" value="RING/U-box"/>
    <property type="match status" value="1"/>
</dbReference>
<keyword evidence="5" id="KW-1133">Transmembrane helix</keyword>
<evidence type="ECO:0000256" key="4">
    <source>
        <dbReference type="PROSITE-ProRule" id="PRU00175"/>
    </source>
</evidence>
<dbReference type="InterPro" id="IPR013083">
    <property type="entry name" value="Znf_RING/FYVE/PHD"/>
</dbReference>
<organism evidence="7 8">
    <name type="scientific">Sander lucioperca</name>
    <name type="common">Pike-perch</name>
    <name type="synonym">Perca lucioperca</name>
    <dbReference type="NCBI Taxonomy" id="283035"/>
    <lineage>
        <taxon>Eukaryota</taxon>
        <taxon>Metazoa</taxon>
        <taxon>Chordata</taxon>
        <taxon>Craniata</taxon>
        <taxon>Vertebrata</taxon>
        <taxon>Euteleostomi</taxon>
        <taxon>Actinopterygii</taxon>
        <taxon>Neopterygii</taxon>
        <taxon>Teleostei</taxon>
        <taxon>Neoteleostei</taxon>
        <taxon>Acanthomorphata</taxon>
        <taxon>Eupercaria</taxon>
        <taxon>Perciformes</taxon>
        <taxon>Percoidei</taxon>
        <taxon>Percidae</taxon>
        <taxon>Luciopercinae</taxon>
        <taxon>Sander</taxon>
    </lineage>
</organism>
<dbReference type="InterPro" id="IPR051051">
    <property type="entry name" value="E3_ubiq-ligase_TRIM/RNF"/>
</dbReference>
<dbReference type="PROSITE" id="PS50089">
    <property type="entry name" value="ZF_RING_2"/>
    <property type="match status" value="1"/>
</dbReference>
<name>A0A8C9XF88_SANLU</name>
<dbReference type="GO" id="GO:0008270">
    <property type="term" value="F:zinc ion binding"/>
    <property type="evidence" value="ECO:0007669"/>
    <property type="project" value="UniProtKB-KW"/>
</dbReference>
<protein>
    <recommendedName>
        <fullName evidence="6">RING-type domain-containing protein</fullName>
    </recommendedName>
</protein>
<dbReference type="InterPro" id="IPR001841">
    <property type="entry name" value="Znf_RING"/>
</dbReference>
<dbReference type="Ensembl" id="ENSSLUT00000008355.1">
    <property type="protein sequence ID" value="ENSSLUP00000008089.1"/>
    <property type="gene ID" value="ENSSLUG00000003832.1"/>
</dbReference>
<feature type="domain" description="RING-type" evidence="6">
    <location>
        <begin position="18"/>
        <end position="58"/>
    </location>
</feature>
<keyword evidence="5" id="KW-0472">Membrane</keyword>
<reference evidence="7" key="2">
    <citation type="submission" date="2025-09" db="UniProtKB">
        <authorList>
            <consortium name="Ensembl"/>
        </authorList>
    </citation>
    <scope>IDENTIFICATION</scope>
</reference>
<sequence>MFLQGINMSALTEEQLLCCICLDVFINPVTLPCGHNFCKNCITEHLNFNSQRQCPMCKKCVNRKCKLGVNTLISEMAAQFRQSAGRTASNSSEQQVDVSCEVPTKTKRTALKYCLLLASGLACVIIIYFTINLKLHQTVSKCCYEFSKVFWLVLTKAHCIY</sequence>
<dbReference type="Pfam" id="PF00097">
    <property type="entry name" value="zf-C3HC4"/>
    <property type="match status" value="1"/>
</dbReference>
<keyword evidence="2 4" id="KW-0863">Zinc-finger</keyword>
<proteinExistence type="predicted"/>
<evidence type="ECO:0000256" key="2">
    <source>
        <dbReference type="ARBA" id="ARBA00022771"/>
    </source>
</evidence>
<dbReference type="AlphaFoldDB" id="A0A8C9XF88"/>
<evidence type="ECO:0000313" key="7">
    <source>
        <dbReference type="Ensembl" id="ENSSLUP00000008089.1"/>
    </source>
</evidence>
<dbReference type="PROSITE" id="PS00518">
    <property type="entry name" value="ZF_RING_1"/>
    <property type="match status" value="1"/>
</dbReference>
<keyword evidence="5" id="KW-0812">Transmembrane</keyword>
<dbReference type="Proteomes" id="UP000694568">
    <property type="component" value="Unplaced"/>
</dbReference>
<keyword evidence="1" id="KW-0479">Metal-binding</keyword>
<reference evidence="7" key="1">
    <citation type="submission" date="2025-08" db="UniProtKB">
        <authorList>
            <consortium name="Ensembl"/>
        </authorList>
    </citation>
    <scope>IDENTIFICATION</scope>
</reference>
<dbReference type="SMART" id="SM00184">
    <property type="entry name" value="RING"/>
    <property type="match status" value="1"/>
</dbReference>
<evidence type="ECO:0000259" key="6">
    <source>
        <dbReference type="PROSITE" id="PS50089"/>
    </source>
</evidence>
<keyword evidence="8" id="KW-1185">Reference proteome</keyword>
<dbReference type="InterPro" id="IPR018957">
    <property type="entry name" value="Znf_C3HC4_RING-type"/>
</dbReference>
<dbReference type="PANTHER" id="PTHR25465:SF49">
    <property type="entry name" value="BLOODTHIRSTY-RELATED GENE FAMILY, MEMBER 1-RELATED"/>
    <property type="match status" value="1"/>
</dbReference>
<keyword evidence="3" id="KW-0862">Zinc</keyword>
<evidence type="ECO:0000313" key="8">
    <source>
        <dbReference type="Proteomes" id="UP000694568"/>
    </source>
</evidence>
<dbReference type="PANTHER" id="PTHR25465">
    <property type="entry name" value="B-BOX DOMAIN CONTAINING"/>
    <property type="match status" value="1"/>
</dbReference>
<feature type="transmembrane region" description="Helical" evidence="5">
    <location>
        <begin position="113"/>
        <end position="131"/>
    </location>
</feature>
<dbReference type="Gene3D" id="3.30.40.10">
    <property type="entry name" value="Zinc/RING finger domain, C3HC4 (zinc finger)"/>
    <property type="match status" value="1"/>
</dbReference>
<evidence type="ECO:0000256" key="5">
    <source>
        <dbReference type="SAM" id="Phobius"/>
    </source>
</evidence>
<dbReference type="InterPro" id="IPR017907">
    <property type="entry name" value="Znf_RING_CS"/>
</dbReference>
<evidence type="ECO:0000256" key="3">
    <source>
        <dbReference type="ARBA" id="ARBA00022833"/>
    </source>
</evidence>